<comment type="catalytic activity">
    <reaction evidence="8 9">
        <text>a 6-O-methyl-2'-deoxyguanosine in DNA + L-cysteinyl-[protein] = S-methyl-L-cysteinyl-[protein] + a 2'-deoxyguanosine in DNA</text>
        <dbReference type="Rhea" id="RHEA:24000"/>
        <dbReference type="Rhea" id="RHEA-COMP:10131"/>
        <dbReference type="Rhea" id="RHEA-COMP:10132"/>
        <dbReference type="Rhea" id="RHEA-COMP:11367"/>
        <dbReference type="Rhea" id="RHEA-COMP:11368"/>
        <dbReference type="ChEBI" id="CHEBI:29950"/>
        <dbReference type="ChEBI" id="CHEBI:82612"/>
        <dbReference type="ChEBI" id="CHEBI:85445"/>
        <dbReference type="ChEBI" id="CHEBI:85448"/>
        <dbReference type="EC" id="2.1.1.63"/>
    </reaction>
</comment>
<dbReference type="HOGENOM" id="CLU_000445_52_2_0"/>
<comment type="similarity">
    <text evidence="2 9">Belongs to the MGMT family.</text>
</comment>
<evidence type="ECO:0000256" key="7">
    <source>
        <dbReference type="ARBA" id="ARBA00023204"/>
    </source>
</evidence>
<dbReference type="SUPFAM" id="SSF53155">
    <property type="entry name" value="Methylated DNA-protein cysteine methyltransferase domain"/>
    <property type="match status" value="1"/>
</dbReference>
<evidence type="ECO:0000313" key="12">
    <source>
        <dbReference type="Proteomes" id="UP000007030"/>
    </source>
</evidence>
<dbReference type="InterPro" id="IPR036631">
    <property type="entry name" value="MGMT_N_sf"/>
</dbReference>
<comment type="catalytic activity">
    <reaction evidence="1 9">
        <text>a 4-O-methyl-thymidine in DNA + L-cysteinyl-[protein] = a thymidine in DNA + S-methyl-L-cysteinyl-[protein]</text>
        <dbReference type="Rhea" id="RHEA:53428"/>
        <dbReference type="Rhea" id="RHEA-COMP:10131"/>
        <dbReference type="Rhea" id="RHEA-COMP:10132"/>
        <dbReference type="Rhea" id="RHEA-COMP:13555"/>
        <dbReference type="Rhea" id="RHEA-COMP:13556"/>
        <dbReference type="ChEBI" id="CHEBI:29950"/>
        <dbReference type="ChEBI" id="CHEBI:82612"/>
        <dbReference type="ChEBI" id="CHEBI:137386"/>
        <dbReference type="ChEBI" id="CHEBI:137387"/>
        <dbReference type="EC" id="2.1.1.63"/>
    </reaction>
</comment>
<dbReference type="eggNOG" id="COG0350">
    <property type="taxonomic scope" value="Bacteria"/>
</dbReference>
<dbReference type="KEGG" id="mhd:Marky_0121"/>
<dbReference type="PANTHER" id="PTHR10815:SF14">
    <property type="entry name" value="BIFUNCTIONAL TRANSCRIPTIONAL ACTIVATOR_DNA REPAIR ENZYME ADA"/>
    <property type="match status" value="1"/>
</dbReference>
<dbReference type="InterPro" id="IPR014048">
    <property type="entry name" value="MethylDNA_cys_MeTrfase_DNA-bd"/>
</dbReference>
<dbReference type="SUPFAM" id="SSF46767">
    <property type="entry name" value="Methylated DNA-protein cysteine methyltransferase, C-terminal domain"/>
    <property type="match status" value="1"/>
</dbReference>
<evidence type="ECO:0000256" key="8">
    <source>
        <dbReference type="ARBA" id="ARBA00049348"/>
    </source>
</evidence>
<name>F2NLQ4_MARHT</name>
<dbReference type="PANTHER" id="PTHR10815">
    <property type="entry name" value="METHYLATED-DNA--PROTEIN-CYSTEINE METHYLTRANSFERASE"/>
    <property type="match status" value="1"/>
</dbReference>
<dbReference type="AlphaFoldDB" id="F2NLQ4"/>
<dbReference type="Gene3D" id="3.30.160.70">
    <property type="entry name" value="Methylated DNA-protein cysteine methyltransferase domain"/>
    <property type="match status" value="1"/>
</dbReference>
<evidence type="ECO:0000259" key="10">
    <source>
        <dbReference type="Pfam" id="PF01035"/>
    </source>
</evidence>
<comment type="subcellular location">
    <subcellularLocation>
        <location evidence="9">Cytoplasm</location>
    </subcellularLocation>
</comment>
<sequence>MTLRYTSAASPLGPLFLVASRRGLVAVGWGEGVPVPPEARLERDDAGLRAWLEALLRHLEVGEAALDLPLDLRATPFQWRVWRALRAIPYGETRTYQEVAVAIGAPSAVRAVARACAANPVALVIPCHRVVRADGGLGGYRWGVERKRALLERERWWASRVR</sequence>
<dbReference type="NCBIfam" id="TIGR00589">
    <property type="entry name" value="ogt"/>
    <property type="match status" value="1"/>
</dbReference>
<evidence type="ECO:0000256" key="9">
    <source>
        <dbReference type="HAMAP-Rule" id="MF_00772"/>
    </source>
</evidence>
<dbReference type="STRING" id="869210.Marky_0121"/>
<keyword evidence="4 9" id="KW-0489">Methyltransferase</keyword>
<evidence type="ECO:0000256" key="1">
    <source>
        <dbReference type="ARBA" id="ARBA00001286"/>
    </source>
</evidence>
<evidence type="ECO:0000256" key="5">
    <source>
        <dbReference type="ARBA" id="ARBA00022679"/>
    </source>
</evidence>
<dbReference type="InterPro" id="IPR036217">
    <property type="entry name" value="MethylDNA_cys_MeTrfase_DNAb"/>
</dbReference>
<dbReference type="EC" id="2.1.1.63" evidence="9"/>
<dbReference type="Proteomes" id="UP000007030">
    <property type="component" value="Chromosome"/>
</dbReference>
<dbReference type="Gene3D" id="1.10.10.10">
    <property type="entry name" value="Winged helix-like DNA-binding domain superfamily/Winged helix DNA-binding domain"/>
    <property type="match status" value="1"/>
</dbReference>
<dbReference type="HAMAP" id="MF_00772">
    <property type="entry name" value="OGT"/>
    <property type="match status" value="1"/>
</dbReference>
<organism evidence="11 12">
    <name type="scientific">Marinithermus hydrothermalis (strain DSM 14884 / JCM 11576 / T1)</name>
    <dbReference type="NCBI Taxonomy" id="869210"/>
    <lineage>
        <taxon>Bacteria</taxon>
        <taxon>Thermotogati</taxon>
        <taxon>Deinococcota</taxon>
        <taxon>Deinococci</taxon>
        <taxon>Thermales</taxon>
        <taxon>Thermaceae</taxon>
        <taxon>Marinithermus</taxon>
    </lineage>
</organism>
<evidence type="ECO:0000256" key="4">
    <source>
        <dbReference type="ARBA" id="ARBA00022603"/>
    </source>
</evidence>
<comment type="function">
    <text evidence="9">Involved in the cellular defense against the biological effects of O6-methylguanine (O6-MeG) and O4-methylthymine (O4-MeT) in DNA. Repairs the methylated nucleobase in DNA by stoichiometrically transferring the methyl group to a cysteine residue in the enzyme. This is a suicide reaction: the enzyme is irreversibly inactivated.</text>
</comment>
<keyword evidence="12" id="KW-1185">Reference proteome</keyword>
<reference evidence="11 12" key="1">
    <citation type="journal article" date="2012" name="Stand. Genomic Sci.">
        <title>Complete genome sequence of the aerobic, heterotroph Marinithermus hydrothermalis type strain (T1(T)) from a deep-sea hydrothermal vent chimney.</title>
        <authorList>
            <person name="Copeland A."/>
            <person name="Gu W."/>
            <person name="Yasawong M."/>
            <person name="Lapidus A."/>
            <person name="Lucas S."/>
            <person name="Deshpande S."/>
            <person name="Pagani I."/>
            <person name="Tapia R."/>
            <person name="Cheng J.F."/>
            <person name="Goodwin L.A."/>
            <person name="Pitluck S."/>
            <person name="Liolios K."/>
            <person name="Ivanova N."/>
            <person name="Mavromatis K."/>
            <person name="Mikhailova N."/>
            <person name="Pati A."/>
            <person name="Chen A."/>
            <person name="Palaniappan K."/>
            <person name="Land M."/>
            <person name="Pan C."/>
            <person name="Brambilla E.M."/>
            <person name="Rohde M."/>
            <person name="Tindall B.J."/>
            <person name="Sikorski J."/>
            <person name="Goker M."/>
            <person name="Detter J.C."/>
            <person name="Bristow J."/>
            <person name="Eisen J.A."/>
            <person name="Markowitz V."/>
            <person name="Hugenholtz P."/>
            <person name="Kyrpides N.C."/>
            <person name="Klenk H.P."/>
            <person name="Woyke T."/>
        </authorList>
    </citation>
    <scope>NUCLEOTIDE SEQUENCE [LARGE SCALE GENOMIC DNA]</scope>
    <source>
        <strain evidence="12">DSM 14884 / JCM 11576 / T1</strain>
    </source>
</reference>
<feature type="domain" description="Methylated-DNA-[protein]-cysteine S-methyltransferase DNA binding" evidence="10">
    <location>
        <begin position="76"/>
        <end position="155"/>
    </location>
</feature>
<dbReference type="InterPro" id="IPR036388">
    <property type="entry name" value="WH-like_DNA-bd_sf"/>
</dbReference>
<proteinExistence type="inferred from homology"/>
<keyword evidence="5 9" id="KW-0808">Transferase</keyword>
<dbReference type="Pfam" id="PF01035">
    <property type="entry name" value="DNA_binding_1"/>
    <property type="match status" value="1"/>
</dbReference>
<protein>
    <recommendedName>
        <fullName evidence="9">Methylated-DNA--protein-cysteine methyltransferase</fullName>
        <ecNumber evidence="9">2.1.1.63</ecNumber>
    </recommendedName>
    <alternativeName>
        <fullName evidence="9">6-O-methylguanine-DNA methyltransferase</fullName>
        <shortName evidence="9">MGMT</shortName>
    </alternativeName>
    <alternativeName>
        <fullName evidence="9">O-6-methylguanine-DNA-alkyltransferase</fullName>
    </alternativeName>
</protein>
<keyword evidence="7 9" id="KW-0234">DNA repair</keyword>
<keyword evidence="6 9" id="KW-0227">DNA damage</keyword>
<evidence type="ECO:0000256" key="2">
    <source>
        <dbReference type="ARBA" id="ARBA00008711"/>
    </source>
</evidence>
<dbReference type="GO" id="GO:0006307">
    <property type="term" value="P:DNA alkylation repair"/>
    <property type="evidence" value="ECO:0007669"/>
    <property type="project" value="UniProtKB-UniRule"/>
</dbReference>
<dbReference type="InterPro" id="IPR023546">
    <property type="entry name" value="MGMT"/>
</dbReference>
<dbReference type="EMBL" id="CP002630">
    <property type="protein sequence ID" value="AEB10884.1"/>
    <property type="molecule type" value="Genomic_DNA"/>
</dbReference>
<dbReference type="GO" id="GO:0005737">
    <property type="term" value="C:cytoplasm"/>
    <property type="evidence" value="ECO:0007669"/>
    <property type="project" value="UniProtKB-SubCell"/>
</dbReference>
<keyword evidence="3 9" id="KW-0963">Cytoplasm</keyword>
<dbReference type="CDD" id="cd06445">
    <property type="entry name" value="ATase"/>
    <property type="match status" value="1"/>
</dbReference>
<evidence type="ECO:0000313" key="11">
    <source>
        <dbReference type="EMBL" id="AEB10884.1"/>
    </source>
</evidence>
<gene>
    <name evidence="11" type="ordered locus">Marky_0121</name>
</gene>
<comment type="miscellaneous">
    <text evidence="9">This enzyme catalyzes only one turnover and therefore is not strictly catalytic. According to one definition, an enzyme is a biocatalyst that acts repeatedly and over many reaction cycles.</text>
</comment>
<dbReference type="GO" id="GO:0003908">
    <property type="term" value="F:methylated-DNA-[protein]-cysteine S-methyltransferase activity"/>
    <property type="evidence" value="ECO:0007669"/>
    <property type="project" value="UniProtKB-UniRule"/>
</dbReference>
<feature type="active site" description="Nucleophile; methyl group acceptor" evidence="9">
    <location>
        <position position="127"/>
    </location>
</feature>
<dbReference type="FunFam" id="1.10.10.10:FF:000214">
    <property type="entry name" value="Methylated-DNA--protein-cysteine methyltransferase"/>
    <property type="match status" value="1"/>
</dbReference>
<dbReference type="PROSITE" id="PS00374">
    <property type="entry name" value="MGMT"/>
    <property type="match status" value="1"/>
</dbReference>
<evidence type="ECO:0000256" key="3">
    <source>
        <dbReference type="ARBA" id="ARBA00022490"/>
    </source>
</evidence>
<dbReference type="RefSeq" id="WP_013702939.1">
    <property type="nucleotide sequence ID" value="NC_015387.1"/>
</dbReference>
<dbReference type="InterPro" id="IPR001497">
    <property type="entry name" value="MethylDNA_cys_MeTrfase_AS"/>
</dbReference>
<evidence type="ECO:0000256" key="6">
    <source>
        <dbReference type="ARBA" id="ARBA00022763"/>
    </source>
</evidence>
<accession>F2NLQ4</accession>
<dbReference type="GO" id="GO:0032259">
    <property type="term" value="P:methylation"/>
    <property type="evidence" value="ECO:0007669"/>
    <property type="project" value="UniProtKB-KW"/>
</dbReference>